<evidence type="ECO:0000313" key="3">
    <source>
        <dbReference type="Proteomes" id="UP000604825"/>
    </source>
</evidence>
<feature type="compositionally biased region" description="Acidic residues" evidence="1">
    <location>
        <begin position="305"/>
        <end position="314"/>
    </location>
</feature>
<dbReference type="AlphaFoldDB" id="A0A811SEY0"/>
<feature type="compositionally biased region" description="Basic and acidic residues" evidence="1">
    <location>
        <begin position="367"/>
        <end position="378"/>
    </location>
</feature>
<feature type="compositionally biased region" description="Acidic residues" evidence="1">
    <location>
        <begin position="214"/>
        <end position="224"/>
    </location>
</feature>
<feature type="compositionally biased region" description="Low complexity" evidence="1">
    <location>
        <begin position="152"/>
        <end position="168"/>
    </location>
</feature>
<dbReference type="OrthoDB" id="1748302at2759"/>
<evidence type="ECO:0000313" key="2">
    <source>
        <dbReference type="EMBL" id="CAD6339385.1"/>
    </source>
</evidence>
<comment type="caution">
    <text evidence="2">The sequence shown here is derived from an EMBL/GenBank/DDBJ whole genome shotgun (WGS) entry which is preliminary data.</text>
</comment>
<protein>
    <submittedName>
        <fullName evidence="2">Uncharacterized protein</fullName>
    </submittedName>
</protein>
<dbReference type="Proteomes" id="UP000604825">
    <property type="component" value="Unassembled WGS sequence"/>
</dbReference>
<sequence length="394" mass="42477">MEPSRGAGWGMTGMVTTEWGRWRRVAGASLVVGEAKLSDWISDLKTDSFHLGLSSGDEGDAPSTRRTSVGASRGGRGGWDSRGSFPRSRMSGGEFSGDRRGGFERRGRVMSSDQDDDDFSSSRGRRGRGERSSGLVRRGGRGNGFDEEAAFRSPRGQPSQRGRGSGVARRGGKYSDFDRDGGDGDTGFGSSREGRGASGQLSGWSHRRGRVTDLDDDEDSDDDLVGFGDRDGKRHHGCRRGGREDTVGFRRGRGRRDLGLSWKGGSYSDLGDYDGDIGLGSSRGRRDRDGRMSGLSWRRGRGSDLDDDEDDDASPDGFEGSSDDDEAGEVDEDDEPSGFEDDLFGDEGVKEDVGLITSNKSGSSMSAKDEPAKHESVQGRRSTRGGVSYLSQKR</sequence>
<feature type="compositionally biased region" description="Polar residues" evidence="1">
    <location>
        <begin position="356"/>
        <end position="366"/>
    </location>
</feature>
<organism evidence="2 3">
    <name type="scientific">Miscanthus lutarioriparius</name>
    <dbReference type="NCBI Taxonomy" id="422564"/>
    <lineage>
        <taxon>Eukaryota</taxon>
        <taxon>Viridiplantae</taxon>
        <taxon>Streptophyta</taxon>
        <taxon>Embryophyta</taxon>
        <taxon>Tracheophyta</taxon>
        <taxon>Spermatophyta</taxon>
        <taxon>Magnoliopsida</taxon>
        <taxon>Liliopsida</taxon>
        <taxon>Poales</taxon>
        <taxon>Poaceae</taxon>
        <taxon>PACMAD clade</taxon>
        <taxon>Panicoideae</taxon>
        <taxon>Andropogonodae</taxon>
        <taxon>Andropogoneae</taxon>
        <taxon>Saccharinae</taxon>
        <taxon>Miscanthus</taxon>
    </lineage>
</organism>
<reference evidence="2" key="1">
    <citation type="submission" date="2020-10" db="EMBL/GenBank/DDBJ databases">
        <authorList>
            <person name="Han B."/>
            <person name="Lu T."/>
            <person name="Zhao Q."/>
            <person name="Huang X."/>
            <person name="Zhao Y."/>
        </authorList>
    </citation>
    <scope>NUCLEOTIDE SEQUENCE</scope>
</reference>
<feature type="compositionally biased region" description="Basic and acidic residues" evidence="1">
    <location>
        <begin position="173"/>
        <end position="182"/>
    </location>
</feature>
<name>A0A811SEY0_9POAL</name>
<proteinExistence type="predicted"/>
<accession>A0A811SEY0</accession>
<keyword evidence="3" id="KW-1185">Reference proteome</keyword>
<evidence type="ECO:0000256" key="1">
    <source>
        <dbReference type="SAM" id="MobiDB-lite"/>
    </source>
</evidence>
<dbReference type="EMBL" id="CAJGYO010000019">
    <property type="protein sequence ID" value="CAD6339385.1"/>
    <property type="molecule type" value="Genomic_DNA"/>
</dbReference>
<gene>
    <name evidence="2" type="ORF">NCGR_LOCUS63483</name>
</gene>
<feature type="region of interest" description="Disordered" evidence="1">
    <location>
        <begin position="51"/>
        <end position="394"/>
    </location>
</feature>
<feature type="compositionally biased region" description="Acidic residues" evidence="1">
    <location>
        <begin position="321"/>
        <end position="345"/>
    </location>
</feature>
<feature type="compositionally biased region" description="Basic and acidic residues" evidence="1">
    <location>
        <begin position="96"/>
        <end position="107"/>
    </location>
</feature>